<dbReference type="AlphaFoldDB" id="A0A5M9JWQ3"/>
<accession>A0A5M9JWQ3</accession>
<gene>
    <name evidence="1" type="ORF">EYC84_003608</name>
</gene>
<comment type="caution">
    <text evidence="1">The sequence shown here is derived from an EMBL/GenBank/DDBJ whole genome shotgun (WGS) entry which is preliminary data.</text>
</comment>
<dbReference type="EMBL" id="VICG01000004">
    <property type="protein sequence ID" value="KAA8573077.1"/>
    <property type="molecule type" value="Genomic_DNA"/>
</dbReference>
<organism evidence="1 2">
    <name type="scientific">Monilinia fructicola</name>
    <name type="common">Brown rot fungus</name>
    <name type="synonym">Ciboria fructicola</name>
    <dbReference type="NCBI Taxonomy" id="38448"/>
    <lineage>
        <taxon>Eukaryota</taxon>
        <taxon>Fungi</taxon>
        <taxon>Dikarya</taxon>
        <taxon>Ascomycota</taxon>
        <taxon>Pezizomycotina</taxon>
        <taxon>Leotiomycetes</taxon>
        <taxon>Helotiales</taxon>
        <taxon>Sclerotiniaceae</taxon>
        <taxon>Monilinia</taxon>
    </lineage>
</organism>
<evidence type="ECO:0000313" key="2">
    <source>
        <dbReference type="Proteomes" id="UP000322873"/>
    </source>
</evidence>
<proteinExistence type="predicted"/>
<dbReference type="Proteomes" id="UP000322873">
    <property type="component" value="Unassembled WGS sequence"/>
</dbReference>
<name>A0A5M9JWQ3_MONFR</name>
<protein>
    <submittedName>
        <fullName evidence="1">Uncharacterized protein</fullName>
    </submittedName>
</protein>
<reference evidence="1 2" key="1">
    <citation type="submission" date="2019-06" db="EMBL/GenBank/DDBJ databases">
        <title>Genome Sequence of the Brown Rot Fungal Pathogen Monilinia fructicola.</title>
        <authorList>
            <person name="De Miccolis Angelini R.M."/>
            <person name="Landi L."/>
            <person name="Abate D."/>
            <person name="Pollastro S."/>
            <person name="Romanazzi G."/>
            <person name="Faretra F."/>
        </authorList>
    </citation>
    <scope>NUCLEOTIDE SEQUENCE [LARGE SCALE GENOMIC DNA]</scope>
    <source>
        <strain evidence="1 2">Mfrc123</strain>
    </source>
</reference>
<sequence>MVLVLSIHIILGIVERWWRRNATDTASLEVVAVALDFESRVTPLPVFFVLFVLISHRHAVHRCKRPLIQMRKGFMWLEMGIEVRLGIDLILEILESRKGLNDQENE</sequence>
<keyword evidence="2" id="KW-1185">Reference proteome</keyword>
<evidence type="ECO:0000313" key="1">
    <source>
        <dbReference type="EMBL" id="KAA8573077.1"/>
    </source>
</evidence>